<evidence type="ECO:0000259" key="22">
    <source>
        <dbReference type="PROSITE" id="PS51385"/>
    </source>
</evidence>
<comment type="function">
    <text evidence="18">Catalyzes the epimerization of the S- and R-forms of NAD(P)HX, a damaged form of NAD(P)H that is a result of enzymatic or heat-dependent hydration. This is a prerequisite for the S-specific NAD(P)H-hydrate dehydratase to allow the repair of both epimers of NAD(P)HX.</text>
</comment>
<dbReference type="PROSITE" id="PS01050">
    <property type="entry name" value="YJEF_C_2"/>
    <property type="match status" value="1"/>
</dbReference>
<feature type="binding site" evidence="18">
    <location>
        <begin position="130"/>
        <end position="136"/>
    </location>
    <ligand>
        <name>(6S)-NADPHX</name>
        <dbReference type="ChEBI" id="CHEBI:64076"/>
    </ligand>
</feature>
<keyword evidence="5 18" id="KW-0479">Metal-binding</keyword>
<dbReference type="InterPro" id="IPR036652">
    <property type="entry name" value="YjeF_N_dom_sf"/>
</dbReference>
<dbReference type="AlphaFoldDB" id="A0AB38A768"/>
<feature type="binding site" evidence="18">
    <location>
        <position position="57"/>
    </location>
    <ligand>
        <name>K(+)</name>
        <dbReference type="ChEBI" id="CHEBI:29103"/>
    </ligand>
</feature>
<dbReference type="InterPro" id="IPR029056">
    <property type="entry name" value="Ribokinase-like"/>
</dbReference>
<sequence>MQPVLNVEDIKRVESSLNRAGVSVSELMHRAGAAAAAEVAHMEDVHSALIFVGMGNNGGDGWVAAEDLLKMGLAVTVVCPVAPEALRSDLALVAARSAVAAGVSVRVAPPRSQLDELLFEHDACLDAMLGTGFHGVVSAPFDIWIDAINMSGIPVVSVDVPSGLSAQTGHASGLCVYADITVTMIALKPGLLADEGRDACGAIVIAPLDDKTEELVLKADPVAWRAETSDYMDVIANRTSAIDKYTRGSVLVVAGSTRYPGAAILAARSAARSGAGYVTLAVPACIAAIVQAQLIEIPVVPCPYDPESGTFSEDAVDIIVKLAGRANSVLVGPGMRVTAATVCLCSHLLSTKVPLVMDADALNCLARLTENRLDNYPELIRRQSTLVLTPHRRELGRLMGLPDTPPDSLTSALEASRRIVWSDGGSELTIVAKGSATACVGVESAVLPKPGPASLATAGSGDVLSGVIAAQLAQNKPEGALLPLLCALACEIHGGAAVMAEARFGSRGVMASDLIDSLGLATDQIETQAAMPEDMDFSLDSQHGTEGDDRIA</sequence>
<dbReference type="SUPFAM" id="SSF53613">
    <property type="entry name" value="Ribokinase-like"/>
    <property type="match status" value="1"/>
</dbReference>
<evidence type="ECO:0000256" key="11">
    <source>
        <dbReference type="ARBA" id="ARBA00023235"/>
    </source>
</evidence>
<dbReference type="PANTHER" id="PTHR12592">
    <property type="entry name" value="ATP-DEPENDENT (S)-NAD(P)H-HYDRATE DEHYDRATASE FAMILY MEMBER"/>
    <property type="match status" value="1"/>
</dbReference>
<feature type="region of interest" description="Disordered" evidence="20">
    <location>
        <begin position="530"/>
        <end position="552"/>
    </location>
</feature>
<keyword evidence="9 18" id="KW-0630">Potassium</keyword>
<evidence type="ECO:0000256" key="2">
    <source>
        <dbReference type="ARBA" id="ARBA00000909"/>
    </source>
</evidence>
<dbReference type="RefSeq" id="WP_002564234.1">
    <property type="nucleotide sequence ID" value="NZ_CALJSN010000009.1"/>
</dbReference>
<evidence type="ECO:0000256" key="13">
    <source>
        <dbReference type="ARBA" id="ARBA00023268"/>
    </source>
</evidence>
<comment type="catalytic activity">
    <reaction evidence="15 17 19">
        <text>(6S)-NADHX + ADP = AMP + phosphate + NADH + H(+)</text>
        <dbReference type="Rhea" id="RHEA:32223"/>
        <dbReference type="ChEBI" id="CHEBI:15378"/>
        <dbReference type="ChEBI" id="CHEBI:43474"/>
        <dbReference type="ChEBI" id="CHEBI:57945"/>
        <dbReference type="ChEBI" id="CHEBI:64074"/>
        <dbReference type="ChEBI" id="CHEBI:456215"/>
        <dbReference type="ChEBI" id="CHEBI:456216"/>
        <dbReference type="EC" id="4.2.1.136"/>
    </reaction>
</comment>
<keyword evidence="13" id="KW-0511">Multifunctional enzyme</keyword>
<organism evidence="23 24">
    <name type="scientific">Atopobium minutum</name>
    <dbReference type="NCBI Taxonomy" id="1381"/>
    <lineage>
        <taxon>Bacteria</taxon>
        <taxon>Bacillati</taxon>
        <taxon>Actinomycetota</taxon>
        <taxon>Coriobacteriia</taxon>
        <taxon>Coriobacteriales</taxon>
        <taxon>Atopobiaceae</taxon>
        <taxon>Atopobium</taxon>
    </lineage>
</organism>
<dbReference type="GO" id="GO:0046496">
    <property type="term" value="P:nicotinamide nucleotide metabolic process"/>
    <property type="evidence" value="ECO:0007669"/>
    <property type="project" value="UniProtKB-UniRule"/>
</dbReference>
<evidence type="ECO:0000256" key="17">
    <source>
        <dbReference type="HAMAP-Rule" id="MF_01965"/>
    </source>
</evidence>
<dbReference type="GO" id="GO:0052856">
    <property type="term" value="F:NAD(P)HX epimerase activity"/>
    <property type="evidence" value="ECO:0007669"/>
    <property type="project" value="UniProtKB-UniRule"/>
</dbReference>
<protein>
    <recommendedName>
        <fullName evidence="19">Bifunctional NAD(P)H-hydrate repair enzyme</fullName>
    </recommendedName>
    <alternativeName>
        <fullName evidence="19">Nicotinamide nucleotide repair protein</fullName>
    </alternativeName>
    <domain>
        <recommendedName>
            <fullName evidence="19">ADP-dependent (S)-NAD(P)H-hydrate dehydratase</fullName>
            <ecNumber evidence="19">4.2.1.136</ecNumber>
        </recommendedName>
        <alternativeName>
            <fullName evidence="19">ADP-dependent NAD(P)HX dehydratase</fullName>
        </alternativeName>
    </domain>
    <domain>
        <recommendedName>
            <fullName evidence="19">NAD(P)H-hydrate epimerase</fullName>
            <ecNumber evidence="19">5.1.99.6</ecNumber>
        </recommendedName>
    </domain>
</protein>
<feature type="binding site" evidence="17">
    <location>
        <position position="461"/>
    </location>
    <ligand>
        <name>AMP</name>
        <dbReference type="ChEBI" id="CHEBI:456215"/>
    </ligand>
</feature>
<evidence type="ECO:0000256" key="12">
    <source>
        <dbReference type="ARBA" id="ARBA00023239"/>
    </source>
</evidence>
<comment type="caution">
    <text evidence="18">Lacks conserved residue(s) required for the propagation of feature annotation.</text>
</comment>
<evidence type="ECO:0000256" key="8">
    <source>
        <dbReference type="ARBA" id="ARBA00022857"/>
    </source>
</evidence>
<dbReference type="NCBIfam" id="TIGR00196">
    <property type="entry name" value="yjeF_cterm"/>
    <property type="match status" value="1"/>
</dbReference>
<dbReference type="HAMAP" id="MF_01965">
    <property type="entry name" value="NADHX_dehydratase"/>
    <property type="match status" value="1"/>
</dbReference>
<comment type="similarity">
    <text evidence="18">Belongs to the NnrE/AIBP family.</text>
</comment>
<comment type="cofactor">
    <cofactor evidence="18 19">
        <name>K(+)</name>
        <dbReference type="ChEBI" id="CHEBI:29103"/>
    </cofactor>
    <text evidence="18 19">Binds 1 potassium ion per subunit.</text>
</comment>
<feature type="binding site" evidence="18">
    <location>
        <position position="126"/>
    </location>
    <ligand>
        <name>K(+)</name>
        <dbReference type="ChEBI" id="CHEBI:29103"/>
    </ligand>
</feature>
<proteinExistence type="inferred from homology"/>
<comment type="similarity">
    <text evidence="17">Belongs to the NnrD/CARKD family.</text>
</comment>
<evidence type="ECO:0000256" key="19">
    <source>
        <dbReference type="PIRNR" id="PIRNR017184"/>
    </source>
</evidence>
<gene>
    <name evidence="18" type="primary">nnrE</name>
    <name evidence="17" type="synonym">nnrD</name>
    <name evidence="23" type="ORF">SAMN04489746_1122</name>
</gene>
<dbReference type="PROSITE" id="PS51383">
    <property type="entry name" value="YJEF_C_3"/>
    <property type="match status" value="1"/>
</dbReference>
<keyword evidence="6 17" id="KW-0547">Nucleotide-binding</keyword>
<dbReference type="InterPro" id="IPR000631">
    <property type="entry name" value="CARKD"/>
</dbReference>
<feature type="binding site" evidence="17">
    <location>
        <position position="391"/>
    </location>
    <ligand>
        <name>(6S)-NADPHX</name>
        <dbReference type="ChEBI" id="CHEBI:64076"/>
    </ligand>
</feature>
<comment type="similarity">
    <text evidence="4 19">In the C-terminal section; belongs to the NnrD/CARKD family.</text>
</comment>
<dbReference type="GO" id="GO:0005524">
    <property type="term" value="F:ATP binding"/>
    <property type="evidence" value="ECO:0007669"/>
    <property type="project" value="UniProtKB-UniRule"/>
</dbReference>
<dbReference type="CDD" id="cd01171">
    <property type="entry name" value="YXKO-related"/>
    <property type="match status" value="1"/>
</dbReference>
<keyword evidence="11 18" id="KW-0413">Isomerase</keyword>
<evidence type="ECO:0000313" key="23">
    <source>
        <dbReference type="EMBL" id="SEB82106.1"/>
    </source>
</evidence>
<dbReference type="SUPFAM" id="SSF64153">
    <property type="entry name" value="YjeF N-terminal domain-like"/>
    <property type="match status" value="1"/>
</dbReference>
<feature type="domain" description="YjeF C-terminal" evidence="21">
    <location>
        <begin position="227"/>
        <end position="525"/>
    </location>
</feature>
<keyword evidence="10 17" id="KW-0520">NAD</keyword>
<dbReference type="PROSITE" id="PS51385">
    <property type="entry name" value="YJEF_N"/>
    <property type="match status" value="1"/>
</dbReference>
<dbReference type="EMBL" id="FNSH01000001">
    <property type="protein sequence ID" value="SEB82106.1"/>
    <property type="molecule type" value="Genomic_DNA"/>
</dbReference>
<dbReference type="Gene3D" id="3.40.50.10260">
    <property type="entry name" value="YjeF N-terminal domain"/>
    <property type="match status" value="1"/>
</dbReference>
<evidence type="ECO:0000256" key="6">
    <source>
        <dbReference type="ARBA" id="ARBA00022741"/>
    </source>
</evidence>
<evidence type="ECO:0000256" key="3">
    <source>
        <dbReference type="ARBA" id="ARBA00006001"/>
    </source>
</evidence>
<comment type="caution">
    <text evidence="23">The sequence shown here is derived from an EMBL/GenBank/DDBJ whole genome shotgun (WGS) entry which is preliminary data.</text>
</comment>
<dbReference type="PANTHER" id="PTHR12592:SF0">
    <property type="entry name" value="ATP-DEPENDENT (S)-NAD(P)H-HYDRATE DEHYDRATASE"/>
    <property type="match status" value="1"/>
</dbReference>
<feature type="binding site" evidence="17">
    <location>
        <position position="462"/>
    </location>
    <ligand>
        <name>(6S)-NADPHX</name>
        <dbReference type="ChEBI" id="CHEBI:64076"/>
    </ligand>
</feature>
<dbReference type="InterPro" id="IPR004443">
    <property type="entry name" value="YjeF_N_dom"/>
</dbReference>
<dbReference type="EC" id="4.2.1.136" evidence="19"/>
<feature type="domain" description="YjeF N-terminal" evidence="22">
    <location>
        <begin position="10"/>
        <end position="216"/>
    </location>
</feature>
<dbReference type="InterPro" id="IPR017953">
    <property type="entry name" value="Carbohydrate_kinase_pred_CS"/>
</dbReference>
<feature type="compositionally biased region" description="Basic and acidic residues" evidence="20">
    <location>
        <begin position="543"/>
        <end position="552"/>
    </location>
</feature>
<comment type="function">
    <text evidence="17">Catalyzes the dehydration of the S-form of NAD(P)HX at the expense of ADP, which is converted to AMP. Together with NAD(P)HX epimerase, which catalyzes the epimerization of the S- and R-forms, the enzyme allows the repair of both epimers of NAD(P)HX, a damaged form of NAD(P)H that is a result of enzymatic or heat-dependent hydration.</text>
</comment>
<evidence type="ECO:0000256" key="10">
    <source>
        <dbReference type="ARBA" id="ARBA00023027"/>
    </source>
</evidence>
<dbReference type="Proteomes" id="UP000183687">
    <property type="component" value="Unassembled WGS sequence"/>
</dbReference>
<feature type="binding site" evidence="18">
    <location>
        <position position="159"/>
    </location>
    <ligand>
        <name>(6S)-NADPHX</name>
        <dbReference type="ChEBI" id="CHEBI:64076"/>
    </ligand>
</feature>
<feature type="binding site" evidence="17">
    <location>
        <begin position="433"/>
        <end position="437"/>
    </location>
    <ligand>
        <name>AMP</name>
        <dbReference type="ChEBI" id="CHEBI:456215"/>
    </ligand>
</feature>
<evidence type="ECO:0000256" key="9">
    <source>
        <dbReference type="ARBA" id="ARBA00022958"/>
    </source>
</evidence>
<dbReference type="Pfam" id="PF01256">
    <property type="entry name" value="Carb_kinase"/>
    <property type="match status" value="1"/>
</dbReference>
<dbReference type="InterPro" id="IPR030677">
    <property type="entry name" value="Nnr"/>
</dbReference>
<evidence type="ECO:0000256" key="15">
    <source>
        <dbReference type="ARBA" id="ARBA00048238"/>
    </source>
</evidence>
<comment type="subunit">
    <text evidence="17">Homotetramer.</text>
</comment>
<evidence type="ECO:0000259" key="21">
    <source>
        <dbReference type="PROSITE" id="PS51383"/>
    </source>
</evidence>
<dbReference type="NCBIfam" id="TIGR00197">
    <property type="entry name" value="yjeF_nterm"/>
    <property type="match status" value="1"/>
</dbReference>
<feature type="binding site" evidence="18">
    <location>
        <position position="162"/>
    </location>
    <ligand>
        <name>K(+)</name>
        <dbReference type="ChEBI" id="CHEBI:29103"/>
    </ligand>
</feature>
<keyword evidence="8 17" id="KW-0521">NADP</keyword>
<dbReference type="GO" id="GO:0046872">
    <property type="term" value="F:metal ion binding"/>
    <property type="evidence" value="ECO:0007669"/>
    <property type="project" value="UniProtKB-UniRule"/>
</dbReference>
<evidence type="ECO:0000256" key="20">
    <source>
        <dbReference type="SAM" id="MobiDB-lite"/>
    </source>
</evidence>
<name>A0AB38A768_9ACTN</name>
<dbReference type="HAMAP" id="MF_01966">
    <property type="entry name" value="NADHX_epimerase"/>
    <property type="match status" value="1"/>
</dbReference>
<comment type="catalytic activity">
    <reaction evidence="16 17 19">
        <text>(6S)-NADPHX + ADP = AMP + phosphate + NADPH + H(+)</text>
        <dbReference type="Rhea" id="RHEA:32235"/>
        <dbReference type="ChEBI" id="CHEBI:15378"/>
        <dbReference type="ChEBI" id="CHEBI:43474"/>
        <dbReference type="ChEBI" id="CHEBI:57783"/>
        <dbReference type="ChEBI" id="CHEBI:64076"/>
        <dbReference type="ChEBI" id="CHEBI:456215"/>
        <dbReference type="ChEBI" id="CHEBI:456216"/>
        <dbReference type="EC" id="4.2.1.136"/>
    </reaction>
</comment>
<dbReference type="Pfam" id="PF03853">
    <property type="entry name" value="YjeF_N"/>
    <property type="match status" value="1"/>
</dbReference>
<dbReference type="GO" id="GO:0110051">
    <property type="term" value="P:metabolite repair"/>
    <property type="evidence" value="ECO:0007669"/>
    <property type="project" value="TreeGrafter"/>
</dbReference>
<accession>A0AB38A768</accession>
<dbReference type="PIRSF" id="PIRSF017184">
    <property type="entry name" value="Nnr"/>
    <property type="match status" value="1"/>
</dbReference>
<comment type="similarity">
    <text evidence="3 19">In the N-terminal section; belongs to the NnrE/AIBP family.</text>
</comment>
<keyword evidence="12 17" id="KW-0456">Lyase</keyword>
<dbReference type="GO" id="GO:0052855">
    <property type="term" value="F:ADP-dependent NAD(P)H-hydrate dehydratase activity"/>
    <property type="evidence" value="ECO:0007669"/>
    <property type="project" value="UniProtKB-UniRule"/>
</dbReference>
<evidence type="ECO:0000313" key="24">
    <source>
        <dbReference type="Proteomes" id="UP000183687"/>
    </source>
</evidence>
<evidence type="ECO:0000256" key="16">
    <source>
        <dbReference type="ARBA" id="ARBA00049209"/>
    </source>
</evidence>
<dbReference type="EC" id="5.1.99.6" evidence="19"/>
<feature type="binding site" evidence="17">
    <location>
        <position position="262"/>
    </location>
    <ligand>
        <name>(6S)-NADPHX</name>
        <dbReference type="ChEBI" id="CHEBI:64076"/>
    </ligand>
</feature>
<keyword evidence="7 17" id="KW-0067">ATP-binding</keyword>
<evidence type="ECO:0000256" key="14">
    <source>
        <dbReference type="ARBA" id="ARBA00025153"/>
    </source>
</evidence>
<comment type="catalytic activity">
    <reaction evidence="1 18 19">
        <text>(6R)-NADHX = (6S)-NADHX</text>
        <dbReference type="Rhea" id="RHEA:32215"/>
        <dbReference type="ChEBI" id="CHEBI:64074"/>
        <dbReference type="ChEBI" id="CHEBI:64075"/>
        <dbReference type="EC" id="5.1.99.6"/>
    </reaction>
</comment>
<evidence type="ECO:0000256" key="7">
    <source>
        <dbReference type="ARBA" id="ARBA00022840"/>
    </source>
</evidence>
<reference evidence="23 24" key="1">
    <citation type="submission" date="2016-10" db="EMBL/GenBank/DDBJ databases">
        <authorList>
            <person name="Varghese N."/>
            <person name="Submissions S."/>
        </authorList>
    </citation>
    <scope>NUCLEOTIDE SEQUENCE [LARGE SCALE GENOMIC DNA]</scope>
    <source>
        <strain evidence="23 24">DSM 20586</strain>
    </source>
</reference>
<evidence type="ECO:0000256" key="4">
    <source>
        <dbReference type="ARBA" id="ARBA00009524"/>
    </source>
</evidence>
<feature type="binding site" evidence="18">
    <location>
        <begin position="56"/>
        <end position="60"/>
    </location>
    <ligand>
        <name>(6S)-NADPHX</name>
        <dbReference type="ChEBI" id="CHEBI:64076"/>
    </ligand>
</feature>
<comment type="cofactor">
    <cofactor evidence="17">
        <name>Mg(2+)</name>
        <dbReference type="ChEBI" id="CHEBI:18420"/>
    </cofactor>
</comment>
<comment type="catalytic activity">
    <reaction evidence="2 18 19">
        <text>(6R)-NADPHX = (6S)-NADPHX</text>
        <dbReference type="Rhea" id="RHEA:32227"/>
        <dbReference type="ChEBI" id="CHEBI:64076"/>
        <dbReference type="ChEBI" id="CHEBI:64077"/>
        <dbReference type="EC" id="5.1.99.6"/>
    </reaction>
</comment>
<evidence type="ECO:0000256" key="18">
    <source>
        <dbReference type="HAMAP-Rule" id="MF_01966"/>
    </source>
</evidence>
<comment type="function">
    <text evidence="14 19">Bifunctional enzyme that catalyzes the epimerization of the S- and R-forms of NAD(P)HX and the dehydration of the S-form of NAD(P)HX at the expense of ADP, which is converted to AMP. This allows the repair of both epimers of NAD(P)HX, a damaged form of NAD(P)H that is a result of enzymatic or heat-dependent hydration.</text>
</comment>
<evidence type="ECO:0000256" key="5">
    <source>
        <dbReference type="ARBA" id="ARBA00022723"/>
    </source>
</evidence>
<evidence type="ECO:0000256" key="1">
    <source>
        <dbReference type="ARBA" id="ARBA00000013"/>
    </source>
</evidence>
<dbReference type="Gene3D" id="3.40.1190.20">
    <property type="match status" value="1"/>
</dbReference>
<feature type="binding site" evidence="17">
    <location>
        <position position="334"/>
    </location>
    <ligand>
        <name>(6S)-NADPHX</name>
        <dbReference type="ChEBI" id="CHEBI:64076"/>
    </ligand>
</feature>